<dbReference type="Proteomes" id="UP000830768">
    <property type="component" value="Chromosome 9"/>
</dbReference>
<reference evidence="1" key="1">
    <citation type="submission" date="2021-11" db="EMBL/GenBank/DDBJ databases">
        <title>Fusarium solani-melongenae Genome sequencing and assembly.</title>
        <authorList>
            <person name="Xie S."/>
            <person name="Huang L."/>
            <person name="Zhang X."/>
        </authorList>
    </citation>
    <scope>NUCLEOTIDE SEQUENCE</scope>
    <source>
        <strain evidence="1">CRI 24-3</strain>
    </source>
</reference>
<dbReference type="EMBL" id="CP090037">
    <property type="protein sequence ID" value="UPL00055.1"/>
    <property type="molecule type" value="Genomic_DNA"/>
</dbReference>
<sequence>MRSPICLRSYAPFLNRTGRLRWQIARTTTFRPRHLTTSTSDKKPDLIVVGSGIAGLSAAITAAEKGASVLVVERFHGGGTSALSGGVVYAGGGTRQQKEAGFGDTPENMFAYLRQEVGSAVDEATLKRFCDKSVTNLEWLEKHGARFEASMCPYKTSYPTNKHYLYYSGSEKAYPFNEKATPMPRGHRMVHPGFSGSGLAQALLDSAKRLGIRLQLATKVEEVLLNEKGSVYGIKCRTIADGSDLRKHKKLTQRALQYQLTLPPLAAMLHKRANAIFEKESRTESIEAPSVILAAGGFTFNSGMRQMYLPEFSGVAPLGTPADDGAGINLGIAASGSVSHMNRMSAWRFLYPPTALLEGVVVSQEGQRIGAEDVYGALLTERMILNHESRGFLILDSAQWAKARKQVWEQTASFVRLQRLHWLYWGYKRAKSVQDLARKFDISEEGLAETIAEYNGAIERAERDPMNKMSDIRSPLLKPPFYGIDISATPNMGVQMVLGLTLGGLRVDGETGLALNEKGGKIGGLYAAGRTAVGVCSDGYISGLSLADGVFSGRRAALHAIGKSRTGGGGTTRASDWTYKA</sequence>
<organism evidence="1 2">
    <name type="scientific">Fusarium solani subsp. cucurbitae</name>
    <name type="common">Neocosmosporum cucurbitae</name>
    <dbReference type="NCBI Taxonomy" id="2747967"/>
    <lineage>
        <taxon>Eukaryota</taxon>
        <taxon>Fungi</taxon>
        <taxon>Dikarya</taxon>
        <taxon>Ascomycota</taxon>
        <taxon>Pezizomycotina</taxon>
        <taxon>Sordariomycetes</taxon>
        <taxon>Hypocreomycetidae</taxon>
        <taxon>Hypocreales</taxon>
        <taxon>Nectriaceae</taxon>
        <taxon>Fusarium</taxon>
        <taxon>Fusarium solani species complex</taxon>
    </lineage>
</organism>
<accession>A0ACD3ZFK8</accession>
<evidence type="ECO:0000313" key="2">
    <source>
        <dbReference type="Proteomes" id="UP000830768"/>
    </source>
</evidence>
<proteinExistence type="predicted"/>
<gene>
    <name evidence="1" type="ORF">LCI18_010989</name>
</gene>
<protein>
    <submittedName>
        <fullName evidence="1">Uncharacterized protein</fullName>
    </submittedName>
</protein>
<evidence type="ECO:0000313" key="1">
    <source>
        <dbReference type="EMBL" id="UPL00055.1"/>
    </source>
</evidence>
<name>A0ACD3ZFK8_FUSSC</name>
<keyword evidence="2" id="KW-1185">Reference proteome</keyword>